<dbReference type="STRING" id="383372.Rcas_2497"/>
<keyword evidence="6" id="KW-0067">ATP-binding</keyword>
<keyword evidence="2" id="KW-0813">Transport</keyword>
<evidence type="ECO:0000313" key="12">
    <source>
        <dbReference type="EMBL" id="ABU58577.1"/>
    </source>
</evidence>
<dbReference type="PROSITE" id="PS50929">
    <property type="entry name" value="ABC_TM1F"/>
    <property type="match status" value="1"/>
</dbReference>
<dbReference type="PROSITE" id="PS00211">
    <property type="entry name" value="ABC_TRANSPORTER_1"/>
    <property type="match status" value="1"/>
</dbReference>
<organism evidence="12 13">
    <name type="scientific">Roseiflexus castenholzii (strain DSM 13941 / HLO8)</name>
    <dbReference type="NCBI Taxonomy" id="383372"/>
    <lineage>
        <taxon>Bacteria</taxon>
        <taxon>Bacillati</taxon>
        <taxon>Chloroflexota</taxon>
        <taxon>Chloroflexia</taxon>
        <taxon>Chloroflexales</taxon>
        <taxon>Roseiflexineae</taxon>
        <taxon>Roseiflexaceae</taxon>
        <taxon>Roseiflexus</taxon>
    </lineage>
</organism>
<dbReference type="InterPro" id="IPR003439">
    <property type="entry name" value="ABC_transporter-like_ATP-bd"/>
</dbReference>
<feature type="transmembrane region" description="Helical" evidence="9">
    <location>
        <begin position="74"/>
        <end position="92"/>
    </location>
</feature>
<keyword evidence="8 9" id="KW-0472">Membrane</keyword>
<evidence type="ECO:0000256" key="4">
    <source>
        <dbReference type="ARBA" id="ARBA00022692"/>
    </source>
</evidence>
<dbReference type="Pfam" id="PF00664">
    <property type="entry name" value="ABC_membrane"/>
    <property type="match status" value="1"/>
</dbReference>
<keyword evidence="3" id="KW-1003">Cell membrane</keyword>
<feature type="domain" description="ABC transmembrane type-1" evidence="11">
    <location>
        <begin position="38"/>
        <end position="320"/>
    </location>
</feature>
<comment type="subcellular location">
    <subcellularLocation>
        <location evidence="1">Cell membrane</location>
        <topology evidence="1">Multi-pass membrane protein</topology>
    </subcellularLocation>
</comment>
<dbReference type="SMART" id="SM00382">
    <property type="entry name" value="AAA"/>
    <property type="match status" value="1"/>
</dbReference>
<dbReference type="GO" id="GO:0005524">
    <property type="term" value="F:ATP binding"/>
    <property type="evidence" value="ECO:0007669"/>
    <property type="project" value="UniProtKB-KW"/>
</dbReference>
<keyword evidence="13" id="KW-1185">Reference proteome</keyword>
<proteinExistence type="predicted"/>
<dbReference type="PANTHER" id="PTHR43394:SF1">
    <property type="entry name" value="ATP-BINDING CASSETTE SUB-FAMILY B MEMBER 10, MITOCHONDRIAL"/>
    <property type="match status" value="1"/>
</dbReference>
<dbReference type="eggNOG" id="COG1132">
    <property type="taxonomic scope" value="Bacteria"/>
</dbReference>
<dbReference type="AlphaFoldDB" id="A7NM22"/>
<feature type="domain" description="ABC transporter" evidence="10">
    <location>
        <begin position="354"/>
        <end position="597"/>
    </location>
</feature>
<dbReference type="GO" id="GO:0016887">
    <property type="term" value="F:ATP hydrolysis activity"/>
    <property type="evidence" value="ECO:0007669"/>
    <property type="project" value="InterPro"/>
</dbReference>
<evidence type="ECO:0000259" key="11">
    <source>
        <dbReference type="PROSITE" id="PS50929"/>
    </source>
</evidence>
<evidence type="ECO:0000256" key="1">
    <source>
        <dbReference type="ARBA" id="ARBA00004651"/>
    </source>
</evidence>
<protein>
    <submittedName>
        <fullName evidence="12">ABC transporter related</fullName>
    </submittedName>
</protein>
<dbReference type="CDD" id="cd18545">
    <property type="entry name" value="ABC_6TM_YknV_like"/>
    <property type="match status" value="1"/>
</dbReference>
<evidence type="ECO:0000313" key="13">
    <source>
        <dbReference type="Proteomes" id="UP000000263"/>
    </source>
</evidence>
<keyword evidence="4 9" id="KW-0812">Transmembrane</keyword>
<dbReference type="InterPro" id="IPR003593">
    <property type="entry name" value="AAA+_ATPase"/>
</dbReference>
<dbReference type="Gene3D" id="3.40.50.300">
    <property type="entry name" value="P-loop containing nucleotide triphosphate hydrolases"/>
    <property type="match status" value="1"/>
</dbReference>
<feature type="transmembrane region" description="Helical" evidence="9">
    <location>
        <begin position="152"/>
        <end position="171"/>
    </location>
</feature>
<dbReference type="InterPro" id="IPR036640">
    <property type="entry name" value="ABC1_TM_sf"/>
</dbReference>
<dbReference type="Proteomes" id="UP000000263">
    <property type="component" value="Chromosome"/>
</dbReference>
<name>A7NM22_ROSCS</name>
<evidence type="ECO:0000256" key="8">
    <source>
        <dbReference type="ARBA" id="ARBA00023136"/>
    </source>
</evidence>
<dbReference type="EMBL" id="CP000804">
    <property type="protein sequence ID" value="ABU58577.1"/>
    <property type="molecule type" value="Genomic_DNA"/>
</dbReference>
<dbReference type="InterPro" id="IPR011527">
    <property type="entry name" value="ABC1_TM_dom"/>
</dbReference>
<sequence length="614" mass="67526">MMHMLQRVAELPQEQAESRGAVARRLLGYLLPYWKRLLAILALVAIAAASQALGPLLIGVAIDSAIAQRDGGELNRLMLALLVVYVAGMAAGRYQFMLMGEVGQQVLAHLRSEIFAALQRMSLRFFDRRPAGELMSRLVNDTEVITQLMGQGLVQVLGSLFGLIGILVAMVALDWRLALASFIVIPVMIWMTSLFSQMSRRAFRRTREAIGDVSAEIQEEIAGVKVAQAFTRTNLNQQRFAQRNAANRDANVSATAITSAFMPAVDVLSTVAIAIVAGFGGWLVIQEAVTVGVVVAFLTYVQQFFRPVQALSAFYTTAQSALAAGERIFALIDTPPDLVDAPDAQPLGRIEGRVEFDHVWFSYSVRPGEQLRDEERYVLKDICLTAEPGQAIALVGPTGAGKTTLVNLIGRFYDVSAGAVLIDGIDVRKVTRASLRSQMGVVLQDSFLFSGTIADNIRYGRLDATDADVEEAARAANAHEFIMRLPDGYQTQLSERGGNLSQGQRQLIGIARAILADPRILILDEATSSVDTRTEQLIQQALRRLLRGRTSFVIAHRLSTIHDADLVLVLDQGRIVERGTHDELLARGRLYAELHRRQFRDEPVVRRQVSGVRR</sequence>
<dbReference type="InterPro" id="IPR027417">
    <property type="entry name" value="P-loop_NTPase"/>
</dbReference>
<dbReference type="OrthoDB" id="9762778at2"/>
<dbReference type="PROSITE" id="PS50893">
    <property type="entry name" value="ABC_TRANSPORTER_2"/>
    <property type="match status" value="1"/>
</dbReference>
<dbReference type="HOGENOM" id="CLU_000604_84_3_0"/>
<dbReference type="Gene3D" id="1.20.1560.10">
    <property type="entry name" value="ABC transporter type 1, transmembrane domain"/>
    <property type="match status" value="1"/>
</dbReference>
<evidence type="ECO:0000256" key="6">
    <source>
        <dbReference type="ARBA" id="ARBA00022840"/>
    </source>
</evidence>
<feature type="transmembrane region" description="Helical" evidence="9">
    <location>
        <begin position="282"/>
        <end position="301"/>
    </location>
</feature>
<keyword evidence="7 9" id="KW-1133">Transmembrane helix</keyword>
<dbReference type="RefSeq" id="WP_012121001.1">
    <property type="nucleotide sequence ID" value="NC_009767.1"/>
</dbReference>
<dbReference type="Pfam" id="PF00005">
    <property type="entry name" value="ABC_tran"/>
    <property type="match status" value="1"/>
</dbReference>
<dbReference type="GO" id="GO:0005886">
    <property type="term" value="C:plasma membrane"/>
    <property type="evidence" value="ECO:0007669"/>
    <property type="project" value="UniProtKB-SubCell"/>
</dbReference>
<keyword evidence="5" id="KW-0547">Nucleotide-binding</keyword>
<dbReference type="InterPro" id="IPR017871">
    <property type="entry name" value="ABC_transporter-like_CS"/>
</dbReference>
<dbReference type="InterPro" id="IPR039421">
    <property type="entry name" value="Type_1_exporter"/>
</dbReference>
<evidence type="ECO:0000256" key="9">
    <source>
        <dbReference type="SAM" id="Phobius"/>
    </source>
</evidence>
<dbReference type="CDD" id="cd03254">
    <property type="entry name" value="ABCC_Glucan_exporter_like"/>
    <property type="match status" value="1"/>
</dbReference>
<evidence type="ECO:0000256" key="3">
    <source>
        <dbReference type="ARBA" id="ARBA00022475"/>
    </source>
</evidence>
<accession>A7NM22</accession>
<dbReference type="FunFam" id="3.40.50.300:FF:000287">
    <property type="entry name" value="Multidrug ABC transporter ATP-binding protein"/>
    <property type="match status" value="1"/>
</dbReference>
<dbReference type="SUPFAM" id="SSF52540">
    <property type="entry name" value="P-loop containing nucleoside triphosphate hydrolases"/>
    <property type="match status" value="1"/>
</dbReference>
<dbReference type="SUPFAM" id="SSF90123">
    <property type="entry name" value="ABC transporter transmembrane region"/>
    <property type="match status" value="1"/>
</dbReference>
<evidence type="ECO:0000256" key="2">
    <source>
        <dbReference type="ARBA" id="ARBA00022448"/>
    </source>
</evidence>
<feature type="transmembrane region" description="Helical" evidence="9">
    <location>
        <begin position="37"/>
        <end position="62"/>
    </location>
</feature>
<reference evidence="12 13" key="1">
    <citation type="submission" date="2007-08" db="EMBL/GenBank/DDBJ databases">
        <title>Complete sequence of Roseiflexus castenholzii DSM 13941.</title>
        <authorList>
            <consortium name="US DOE Joint Genome Institute"/>
            <person name="Copeland A."/>
            <person name="Lucas S."/>
            <person name="Lapidus A."/>
            <person name="Barry K."/>
            <person name="Glavina del Rio T."/>
            <person name="Dalin E."/>
            <person name="Tice H."/>
            <person name="Pitluck S."/>
            <person name="Thompson L.S."/>
            <person name="Brettin T."/>
            <person name="Bruce D."/>
            <person name="Detter J.C."/>
            <person name="Han C."/>
            <person name="Tapia R."/>
            <person name="Schmutz J."/>
            <person name="Larimer F."/>
            <person name="Land M."/>
            <person name="Hauser L."/>
            <person name="Kyrpides N."/>
            <person name="Mikhailova N."/>
            <person name="Bryant D.A."/>
            <person name="Hanada S."/>
            <person name="Tsukatani Y."/>
            <person name="Richardson P."/>
        </authorList>
    </citation>
    <scope>NUCLEOTIDE SEQUENCE [LARGE SCALE GENOMIC DNA]</scope>
    <source>
        <strain evidence="13">DSM 13941 / HLO8</strain>
    </source>
</reference>
<gene>
    <name evidence="12" type="ordered locus">Rcas_2497</name>
</gene>
<feature type="transmembrane region" description="Helical" evidence="9">
    <location>
        <begin position="177"/>
        <end position="195"/>
    </location>
</feature>
<evidence type="ECO:0000256" key="7">
    <source>
        <dbReference type="ARBA" id="ARBA00022989"/>
    </source>
</evidence>
<dbReference type="PANTHER" id="PTHR43394">
    <property type="entry name" value="ATP-DEPENDENT PERMEASE MDL1, MITOCHONDRIAL"/>
    <property type="match status" value="1"/>
</dbReference>
<evidence type="ECO:0000259" key="10">
    <source>
        <dbReference type="PROSITE" id="PS50893"/>
    </source>
</evidence>
<dbReference type="FunFam" id="1.20.1560.10:FF:000011">
    <property type="entry name" value="Multidrug ABC transporter ATP-binding protein"/>
    <property type="match status" value="1"/>
</dbReference>
<dbReference type="GO" id="GO:0015421">
    <property type="term" value="F:ABC-type oligopeptide transporter activity"/>
    <property type="evidence" value="ECO:0007669"/>
    <property type="project" value="TreeGrafter"/>
</dbReference>
<evidence type="ECO:0000256" key="5">
    <source>
        <dbReference type="ARBA" id="ARBA00022741"/>
    </source>
</evidence>
<dbReference type="KEGG" id="rca:Rcas_2497"/>